<evidence type="ECO:0000313" key="2">
    <source>
        <dbReference type="Proteomes" id="UP001596074"/>
    </source>
</evidence>
<gene>
    <name evidence="1" type="ORF">ACFPZN_50635</name>
</gene>
<dbReference type="EMBL" id="JBHSON010000129">
    <property type="protein sequence ID" value="MFC5753928.1"/>
    <property type="molecule type" value="Genomic_DNA"/>
</dbReference>
<dbReference type="RefSeq" id="WP_378291477.1">
    <property type="nucleotide sequence ID" value="NZ_JBHSON010000129.1"/>
</dbReference>
<dbReference type="InterPro" id="IPR053714">
    <property type="entry name" value="Iso_Racemase_Enz_sf"/>
</dbReference>
<evidence type="ECO:0000313" key="1">
    <source>
        <dbReference type="EMBL" id="MFC5753928.1"/>
    </source>
</evidence>
<accession>A0ABW1AH82</accession>
<evidence type="ECO:0008006" key="3">
    <source>
        <dbReference type="Google" id="ProtNLM"/>
    </source>
</evidence>
<protein>
    <recommendedName>
        <fullName evidence="3">Hydantoin racemase</fullName>
    </recommendedName>
</protein>
<name>A0ABW1AH82_9ACTN</name>
<proteinExistence type="predicted"/>
<sequence>MRALAVTPIHLPAEEIRRRQDRYDRLAPPGLRVELRDVGPAAPGSLDTGGDVRVSEREVAAALAREAGDGTAWDAAFPDCVLDPAVPDAVAPAVTGGTPPVHGLLKLSAMHLAAKGVRFGAVVRNPAIGDELARRLTVYGLGPYTAGVEVLELPFEAIADTGAWNAALGGAVRALAAAGATAVINGCSAVDVVPADIRSEARNVGPAVARGSGGSSPQNDADLAARIVDPTELALRLLVAEAAA</sequence>
<dbReference type="Proteomes" id="UP001596074">
    <property type="component" value="Unassembled WGS sequence"/>
</dbReference>
<keyword evidence="2" id="KW-1185">Reference proteome</keyword>
<reference evidence="2" key="1">
    <citation type="journal article" date="2019" name="Int. J. Syst. Evol. Microbiol.">
        <title>The Global Catalogue of Microorganisms (GCM) 10K type strain sequencing project: providing services to taxonomists for standard genome sequencing and annotation.</title>
        <authorList>
            <consortium name="The Broad Institute Genomics Platform"/>
            <consortium name="The Broad Institute Genome Sequencing Center for Infectious Disease"/>
            <person name="Wu L."/>
            <person name="Ma J."/>
        </authorList>
    </citation>
    <scope>NUCLEOTIDE SEQUENCE [LARGE SCALE GENOMIC DNA]</scope>
    <source>
        <strain evidence="2">KCTC 42087</strain>
    </source>
</reference>
<dbReference type="Gene3D" id="3.40.50.12500">
    <property type="match status" value="1"/>
</dbReference>
<comment type="caution">
    <text evidence="1">The sequence shown here is derived from an EMBL/GenBank/DDBJ whole genome shotgun (WGS) entry which is preliminary data.</text>
</comment>
<organism evidence="1 2">
    <name type="scientific">Actinomadura rugatobispora</name>
    <dbReference type="NCBI Taxonomy" id="1994"/>
    <lineage>
        <taxon>Bacteria</taxon>
        <taxon>Bacillati</taxon>
        <taxon>Actinomycetota</taxon>
        <taxon>Actinomycetes</taxon>
        <taxon>Streptosporangiales</taxon>
        <taxon>Thermomonosporaceae</taxon>
        <taxon>Actinomadura</taxon>
    </lineage>
</organism>